<proteinExistence type="predicted"/>
<reference evidence="1" key="1">
    <citation type="submission" date="2014-09" db="EMBL/GenBank/DDBJ databases">
        <authorList>
            <person name="Magalhaes I.L.F."/>
            <person name="Oliveira U."/>
            <person name="Santos F.R."/>
            <person name="Vidigal T.H.D.A."/>
            <person name="Brescovit A.D."/>
            <person name="Santos A.J."/>
        </authorList>
    </citation>
    <scope>NUCLEOTIDE SEQUENCE</scope>
    <source>
        <tissue evidence="1">Shoot tissue taken approximately 20 cm above the soil surface</tissue>
    </source>
</reference>
<dbReference type="EMBL" id="GBRH01171012">
    <property type="protein sequence ID" value="JAE26884.1"/>
    <property type="molecule type" value="Transcribed_RNA"/>
</dbReference>
<protein>
    <submittedName>
        <fullName evidence="1">Uncharacterized protein</fullName>
    </submittedName>
</protein>
<accession>A0A0A9GTM3</accession>
<reference evidence="1" key="2">
    <citation type="journal article" date="2015" name="Data Brief">
        <title>Shoot transcriptome of the giant reed, Arundo donax.</title>
        <authorList>
            <person name="Barrero R.A."/>
            <person name="Guerrero F.D."/>
            <person name="Moolhuijzen P."/>
            <person name="Goolsby J.A."/>
            <person name="Tidwell J."/>
            <person name="Bellgard S.E."/>
            <person name="Bellgard M.I."/>
        </authorList>
    </citation>
    <scope>NUCLEOTIDE SEQUENCE</scope>
    <source>
        <tissue evidence="1">Shoot tissue taken approximately 20 cm above the soil surface</tissue>
    </source>
</reference>
<evidence type="ECO:0000313" key="1">
    <source>
        <dbReference type="EMBL" id="JAE26884.1"/>
    </source>
</evidence>
<name>A0A0A9GTM3_ARUDO</name>
<dbReference type="AlphaFoldDB" id="A0A0A9GTM3"/>
<sequence>MVGIRAAPLRTHVQLSNSCSVLADRWMHVQVSNCCSGICTEI</sequence>
<organism evidence="1">
    <name type="scientific">Arundo donax</name>
    <name type="common">Giant reed</name>
    <name type="synonym">Donax arundinaceus</name>
    <dbReference type="NCBI Taxonomy" id="35708"/>
    <lineage>
        <taxon>Eukaryota</taxon>
        <taxon>Viridiplantae</taxon>
        <taxon>Streptophyta</taxon>
        <taxon>Embryophyta</taxon>
        <taxon>Tracheophyta</taxon>
        <taxon>Spermatophyta</taxon>
        <taxon>Magnoliopsida</taxon>
        <taxon>Liliopsida</taxon>
        <taxon>Poales</taxon>
        <taxon>Poaceae</taxon>
        <taxon>PACMAD clade</taxon>
        <taxon>Arundinoideae</taxon>
        <taxon>Arundineae</taxon>
        <taxon>Arundo</taxon>
    </lineage>
</organism>